<evidence type="ECO:0000259" key="2">
    <source>
        <dbReference type="SMART" id="SM00460"/>
    </source>
</evidence>
<dbReference type="InterPro" id="IPR002931">
    <property type="entry name" value="Transglutaminase-like"/>
</dbReference>
<protein>
    <submittedName>
        <fullName evidence="3">Transglutaminase-like superfamily protein</fullName>
    </submittedName>
</protein>
<accession>A0A518K2U7</accession>
<dbReference type="Proteomes" id="UP000316426">
    <property type="component" value="Chromosome"/>
</dbReference>
<feature type="domain" description="Transglutaminase-like" evidence="2">
    <location>
        <begin position="211"/>
        <end position="268"/>
    </location>
</feature>
<dbReference type="EMBL" id="CP036349">
    <property type="protein sequence ID" value="QDV72122.1"/>
    <property type="molecule type" value="Genomic_DNA"/>
</dbReference>
<name>A0A518K2U7_9BACT</name>
<evidence type="ECO:0000313" key="3">
    <source>
        <dbReference type="EMBL" id="QDV72122.1"/>
    </source>
</evidence>
<evidence type="ECO:0000256" key="1">
    <source>
        <dbReference type="SAM" id="SignalP"/>
    </source>
</evidence>
<reference evidence="3 4" key="1">
    <citation type="submission" date="2019-02" db="EMBL/GenBank/DDBJ databases">
        <title>Deep-cultivation of Planctomycetes and their phenomic and genomic characterization uncovers novel biology.</title>
        <authorList>
            <person name="Wiegand S."/>
            <person name="Jogler M."/>
            <person name="Boedeker C."/>
            <person name="Pinto D."/>
            <person name="Vollmers J."/>
            <person name="Rivas-Marin E."/>
            <person name="Kohn T."/>
            <person name="Peeters S.H."/>
            <person name="Heuer A."/>
            <person name="Rast P."/>
            <person name="Oberbeckmann S."/>
            <person name="Bunk B."/>
            <person name="Jeske O."/>
            <person name="Meyerdierks A."/>
            <person name="Storesund J.E."/>
            <person name="Kallscheuer N."/>
            <person name="Luecker S."/>
            <person name="Lage O.M."/>
            <person name="Pohl T."/>
            <person name="Merkel B.J."/>
            <person name="Hornburger P."/>
            <person name="Mueller R.-W."/>
            <person name="Bruemmer F."/>
            <person name="Labrenz M."/>
            <person name="Spormann A.M."/>
            <person name="Op den Camp H."/>
            <person name="Overmann J."/>
            <person name="Amann R."/>
            <person name="Jetten M.S.M."/>
            <person name="Mascher T."/>
            <person name="Medema M.H."/>
            <person name="Devos D.P."/>
            <person name="Kaster A.-K."/>
            <person name="Ovreas L."/>
            <person name="Rohde M."/>
            <person name="Galperin M.Y."/>
            <person name="Jogler C."/>
        </authorList>
    </citation>
    <scope>NUCLEOTIDE SEQUENCE [LARGE SCALE GENOMIC DNA]</scope>
    <source>
        <strain evidence="3 4">Spa11</strain>
    </source>
</reference>
<dbReference type="RefSeq" id="WP_197529660.1">
    <property type="nucleotide sequence ID" value="NZ_CP036349.1"/>
</dbReference>
<dbReference type="AlphaFoldDB" id="A0A518K2U7"/>
<dbReference type="PANTHER" id="PTHR33490:SF3">
    <property type="entry name" value="CONSERVED INTEGRAL MEMBRANE PROTEIN"/>
    <property type="match status" value="1"/>
</dbReference>
<dbReference type="PANTHER" id="PTHR33490">
    <property type="entry name" value="BLR5614 PROTEIN-RELATED"/>
    <property type="match status" value="1"/>
</dbReference>
<feature type="signal peptide" evidence="1">
    <location>
        <begin position="1"/>
        <end position="18"/>
    </location>
</feature>
<dbReference type="InterPro" id="IPR038765">
    <property type="entry name" value="Papain-like_cys_pep_sf"/>
</dbReference>
<proteinExistence type="predicted"/>
<keyword evidence="4" id="KW-1185">Reference proteome</keyword>
<dbReference type="SMART" id="SM00460">
    <property type="entry name" value="TGc"/>
    <property type="match status" value="1"/>
</dbReference>
<dbReference type="Pfam" id="PF01841">
    <property type="entry name" value="Transglut_core"/>
    <property type="match status" value="1"/>
</dbReference>
<gene>
    <name evidence="3" type="ORF">Spa11_02930</name>
</gene>
<dbReference type="KEGG" id="bmei:Spa11_02930"/>
<evidence type="ECO:0000313" key="4">
    <source>
        <dbReference type="Proteomes" id="UP000316426"/>
    </source>
</evidence>
<sequence length="335" mass="36713" precursor="true">MRACLTAVALLIGSVASAQLLDTPVGEASASVEEAQVTTVRFRVGAVVTAKRGACRDILGMVAVPIACDEQQVRVVEEDFSPGVTATFRDLADGNARQMLFALPYLENGAEARAVLTYEVTTRTTPPPSDAEAVELKIPERVPRGMRGYVSPSSFIEARHPKIKKLAREIQKDLEESNPDASDFERVEAVYDYVMENIEYLEGPDTSAVTTLETGSADCHGRSALIIALCRSMDIPARMVWVNDHVYPEIYFERGEDDGVWLPSESAGTIAFAEMPITRPIMQKGDDFRVPERRGEKLRYASEFLMAYPAARGGRTPSVKYIREVVSDGAGVMAQ</sequence>
<keyword evidence="1" id="KW-0732">Signal</keyword>
<dbReference type="Gene3D" id="3.10.620.30">
    <property type="match status" value="1"/>
</dbReference>
<feature type="chain" id="PRO_5022018522" evidence="1">
    <location>
        <begin position="19"/>
        <end position="335"/>
    </location>
</feature>
<organism evidence="3 4">
    <name type="scientific">Botrimarina mediterranea</name>
    <dbReference type="NCBI Taxonomy" id="2528022"/>
    <lineage>
        <taxon>Bacteria</taxon>
        <taxon>Pseudomonadati</taxon>
        <taxon>Planctomycetota</taxon>
        <taxon>Planctomycetia</taxon>
        <taxon>Pirellulales</taxon>
        <taxon>Lacipirellulaceae</taxon>
        <taxon>Botrimarina</taxon>
    </lineage>
</organism>
<dbReference type="SUPFAM" id="SSF54001">
    <property type="entry name" value="Cysteine proteinases"/>
    <property type="match status" value="1"/>
</dbReference>